<evidence type="ECO:0000256" key="1">
    <source>
        <dbReference type="ARBA" id="ARBA00001947"/>
    </source>
</evidence>
<dbReference type="Pfam" id="PF00107">
    <property type="entry name" value="ADH_zinc_N"/>
    <property type="match status" value="1"/>
</dbReference>
<feature type="domain" description="Enoyl reductase (ER)" evidence="9">
    <location>
        <begin position="8"/>
        <end position="329"/>
    </location>
</feature>
<dbReference type="PANTHER" id="PTHR42940:SF8">
    <property type="entry name" value="VACUOLAR PROTEIN SORTING-ASSOCIATED PROTEIN 11"/>
    <property type="match status" value="1"/>
</dbReference>
<dbReference type="NCBIfam" id="TIGR02822">
    <property type="entry name" value="adh_fam_2"/>
    <property type="match status" value="1"/>
</dbReference>
<reference evidence="10 11" key="2">
    <citation type="submission" date="2019-10" db="EMBL/GenBank/DDBJ databases">
        <title>Thermopilla bonchosmolovskayae gen. nov., sp. nov., a moderately thermophilic Chloroflexi bacterium from a Chukotka hot spring (Arctic, Russia), representing a novel classis Thermopillaia, which include previously uncultivated lineage OLB14.</title>
        <authorList>
            <person name="Kochetkova T.V."/>
            <person name="Zayulina K.S."/>
            <person name="Zhigarkov V.S."/>
            <person name="Minaev N.V."/>
            <person name="Novikov A."/>
            <person name="Toshchakov S.V."/>
            <person name="Elcheninov A.G."/>
            <person name="Kublanov I.V."/>
        </authorList>
    </citation>
    <scope>NUCLEOTIDE SEQUENCE [LARGE SCALE GENOMIC DNA]</scope>
    <source>
        <strain evidence="10 11">3753O</strain>
    </source>
</reference>
<dbReference type="Proteomes" id="UP000326331">
    <property type="component" value="Chromosome"/>
</dbReference>
<evidence type="ECO:0000256" key="7">
    <source>
        <dbReference type="ARBA" id="ARBA00049164"/>
    </source>
</evidence>
<dbReference type="EMBL" id="CP042829">
    <property type="protein sequence ID" value="QFG04140.1"/>
    <property type="molecule type" value="Genomic_DNA"/>
</dbReference>
<dbReference type="InterPro" id="IPR013154">
    <property type="entry name" value="ADH-like_N"/>
</dbReference>
<dbReference type="InterPro" id="IPR014187">
    <property type="entry name" value="ADH_Zn_typ-2"/>
</dbReference>
<evidence type="ECO:0000256" key="6">
    <source>
        <dbReference type="ARBA" id="ARBA00023002"/>
    </source>
</evidence>
<keyword evidence="11" id="KW-1185">Reference proteome</keyword>
<name>A0ABX6C519_9CHLR</name>
<keyword evidence="6" id="KW-0560">Oxidoreductase</keyword>
<comment type="similarity">
    <text evidence="2">Belongs to the zinc-containing alcohol dehydrogenase family.</text>
</comment>
<evidence type="ECO:0000256" key="8">
    <source>
        <dbReference type="ARBA" id="ARBA00049243"/>
    </source>
</evidence>
<keyword evidence="4" id="KW-0479">Metal-binding</keyword>
<evidence type="ECO:0000256" key="3">
    <source>
        <dbReference type="ARBA" id="ARBA00013190"/>
    </source>
</evidence>
<accession>A0ABX6C519</accession>
<evidence type="ECO:0000313" key="11">
    <source>
        <dbReference type="Proteomes" id="UP000326331"/>
    </source>
</evidence>
<dbReference type="PANTHER" id="PTHR42940">
    <property type="entry name" value="ALCOHOL DEHYDROGENASE 1-RELATED"/>
    <property type="match status" value="1"/>
</dbReference>
<reference evidence="10 11" key="1">
    <citation type="submission" date="2019-08" db="EMBL/GenBank/DDBJ databases">
        <authorList>
            <person name="Toschakov S.V."/>
        </authorList>
    </citation>
    <scope>NUCLEOTIDE SEQUENCE [LARGE SCALE GENOMIC DNA]</scope>
    <source>
        <strain evidence="10 11">3753O</strain>
    </source>
</reference>
<comment type="catalytic activity">
    <reaction evidence="8">
        <text>a primary alcohol + NAD(+) = an aldehyde + NADH + H(+)</text>
        <dbReference type="Rhea" id="RHEA:10736"/>
        <dbReference type="ChEBI" id="CHEBI:15378"/>
        <dbReference type="ChEBI" id="CHEBI:15734"/>
        <dbReference type="ChEBI" id="CHEBI:17478"/>
        <dbReference type="ChEBI" id="CHEBI:57540"/>
        <dbReference type="ChEBI" id="CHEBI:57945"/>
        <dbReference type="EC" id="1.1.1.1"/>
    </reaction>
</comment>
<organism evidence="10 11">
    <name type="scientific">Tepidiforma bonchosmolovskayae</name>
    <dbReference type="NCBI Taxonomy" id="2601677"/>
    <lineage>
        <taxon>Bacteria</taxon>
        <taxon>Bacillati</taxon>
        <taxon>Chloroflexota</taxon>
        <taxon>Tepidiformia</taxon>
        <taxon>Tepidiformales</taxon>
        <taxon>Tepidiformaceae</taxon>
        <taxon>Tepidiforma</taxon>
    </lineage>
</organism>
<evidence type="ECO:0000313" key="10">
    <source>
        <dbReference type="EMBL" id="QFG04140.1"/>
    </source>
</evidence>
<dbReference type="InterPro" id="IPR013149">
    <property type="entry name" value="ADH-like_C"/>
</dbReference>
<dbReference type="InterPro" id="IPR020843">
    <property type="entry name" value="ER"/>
</dbReference>
<evidence type="ECO:0000256" key="5">
    <source>
        <dbReference type="ARBA" id="ARBA00022833"/>
    </source>
</evidence>
<evidence type="ECO:0000259" key="9">
    <source>
        <dbReference type="SMART" id="SM00829"/>
    </source>
</evidence>
<proteinExistence type="inferred from homology"/>
<evidence type="ECO:0000256" key="2">
    <source>
        <dbReference type="ARBA" id="ARBA00008072"/>
    </source>
</evidence>
<dbReference type="Pfam" id="PF08240">
    <property type="entry name" value="ADH_N"/>
    <property type="match status" value="1"/>
</dbReference>
<dbReference type="SUPFAM" id="SSF50129">
    <property type="entry name" value="GroES-like"/>
    <property type="match status" value="1"/>
</dbReference>
<protein>
    <recommendedName>
        <fullName evidence="3">alcohol dehydrogenase</fullName>
        <ecNumber evidence="3">1.1.1.1</ecNumber>
    </recommendedName>
</protein>
<dbReference type="InterPro" id="IPR036291">
    <property type="entry name" value="NAD(P)-bd_dom_sf"/>
</dbReference>
<gene>
    <name evidence="10" type="ORF">Tbon_12945</name>
</gene>
<sequence>MRAMQLRGPAPIAARPLAEAELPQPEPGPGELLLRLTACGICRTDLQLVEGDLKARRLPVIPGHQAVGVVAAVGPGVDGWLPGDRAGVAWLAGACGACRYCRSGRENLCESATFTGWDRDGGYAEFMTVRADFALRLPGQFGDLDAAPLLCGGVIGYRSLRVSGIQPGGRLGLFGFGASATLAIQVARHWGCEVYVVTRSKAEQERALRLGARWAGGYDDAVPVPLDAAVTFAPAGEVVVRALAAVDRGGTVAINAIHLDRVPEFPYDLLWWERTIRSVANFTRQDAREFLEIAASIPIRTEYDLYPLSAANEALEALSAGNVHGAAVLDIAGSLGRDA</sequence>
<dbReference type="SMART" id="SM00829">
    <property type="entry name" value="PKS_ER"/>
    <property type="match status" value="1"/>
</dbReference>
<dbReference type="SUPFAM" id="SSF51735">
    <property type="entry name" value="NAD(P)-binding Rossmann-fold domains"/>
    <property type="match status" value="1"/>
</dbReference>
<dbReference type="CDD" id="cd08298">
    <property type="entry name" value="CAD2"/>
    <property type="match status" value="1"/>
</dbReference>
<dbReference type="EC" id="1.1.1.1" evidence="3"/>
<comment type="catalytic activity">
    <reaction evidence="7">
        <text>a secondary alcohol + NAD(+) = a ketone + NADH + H(+)</text>
        <dbReference type="Rhea" id="RHEA:10740"/>
        <dbReference type="ChEBI" id="CHEBI:15378"/>
        <dbReference type="ChEBI" id="CHEBI:17087"/>
        <dbReference type="ChEBI" id="CHEBI:35681"/>
        <dbReference type="ChEBI" id="CHEBI:57540"/>
        <dbReference type="ChEBI" id="CHEBI:57945"/>
        <dbReference type="EC" id="1.1.1.1"/>
    </reaction>
</comment>
<keyword evidence="5" id="KW-0862">Zinc</keyword>
<comment type="cofactor">
    <cofactor evidence="1">
        <name>Zn(2+)</name>
        <dbReference type="ChEBI" id="CHEBI:29105"/>
    </cofactor>
</comment>
<evidence type="ECO:0000256" key="4">
    <source>
        <dbReference type="ARBA" id="ARBA00022723"/>
    </source>
</evidence>
<dbReference type="Gene3D" id="3.90.180.10">
    <property type="entry name" value="Medium-chain alcohol dehydrogenases, catalytic domain"/>
    <property type="match status" value="1"/>
</dbReference>
<dbReference type="Gene3D" id="3.40.50.720">
    <property type="entry name" value="NAD(P)-binding Rossmann-like Domain"/>
    <property type="match status" value="1"/>
</dbReference>
<dbReference type="InterPro" id="IPR011032">
    <property type="entry name" value="GroES-like_sf"/>
</dbReference>